<dbReference type="RefSeq" id="WP_377370523.1">
    <property type="nucleotide sequence ID" value="NZ_JAOTJD010000025.1"/>
</dbReference>
<name>A0ABW6CPK3_9CAUL</name>
<keyword evidence="1" id="KW-1133">Transmembrane helix</keyword>
<sequence length="153" mass="15475">MIAPPDTGRTPAAIPPLVLIYGVLGLAPFLAPPLVGRLAPHLSGLAATGLALYGGLILSFLGGARWGMAVIEDRPRGAVVTLAMIPTLVGLALLMLPPSAQTAKLAGLAAALSVHLVWDLRSPGLPSWYPSLRILLTAGAVVGLVAGAALLRG</sequence>
<protein>
    <submittedName>
        <fullName evidence="2">DUF3429 domain-containing protein</fullName>
    </submittedName>
</protein>
<evidence type="ECO:0000256" key="1">
    <source>
        <dbReference type="SAM" id="Phobius"/>
    </source>
</evidence>
<organism evidence="2 3">
    <name type="scientific">Phenylobacterium ferrooxidans</name>
    <dbReference type="NCBI Taxonomy" id="2982689"/>
    <lineage>
        <taxon>Bacteria</taxon>
        <taxon>Pseudomonadati</taxon>
        <taxon>Pseudomonadota</taxon>
        <taxon>Alphaproteobacteria</taxon>
        <taxon>Caulobacterales</taxon>
        <taxon>Caulobacteraceae</taxon>
        <taxon>Phenylobacterium</taxon>
    </lineage>
</organism>
<keyword evidence="1" id="KW-0812">Transmembrane</keyword>
<dbReference type="PANTHER" id="PTHR15887:SF1">
    <property type="entry name" value="TRANSMEMBRANE PROTEIN 69"/>
    <property type="match status" value="1"/>
</dbReference>
<evidence type="ECO:0000313" key="3">
    <source>
        <dbReference type="Proteomes" id="UP001598130"/>
    </source>
</evidence>
<dbReference type="Proteomes" id="UP001598130">
    <property type="component" value="Unassembled WGS sequence"/>
</dbReference>
<dbReference type="PANTHER" id="PTHR15887">
    <property type="entry name" value="TRANSMEMBRANE PROTEIN 69"/>
    <property type="match status" value="1"/>
</dbReference>
<keyword evidence="3" id="KW-1185">Reference proteome</keyword>
<dbReference type="EMBL" id="JAOTJD010000025">
    <property type="protein sequence ID" value="MFD3265007.1"/>
    <property type="molecule type" value="Genomic_DNA"/>
</dbReference>
<comment type="caution">
    <text evidence="2">The sequence shown here is derived from an EMBL/GenBank/DDBJ whole genome shotgun (WGS) entry which is preliminary data.</text>
</comment>
<feature type="transmembrane region" description="Helical" evidence="1">
    <location>
        <begin position="132"/>
        <end position="151"/>
    </location>
</feature>
<dbReference type="Pfam" id="PF11911">
    <property type="entry name" value="DUF3429"/>
    <property type="match status" value="1"/>
</dbReference>
<feature type="transmembrane region" description="Helical" evidence="1">
    <location>
        <begin position="78"/>
        <end position="96"/>
    </location>
</feature>
<gene>
    <name evidence="2" type="ORF">OCL97_13680</name>
</gene>
<feature type="transmembrane region" description="Helical" evidence="1">
    <location>
        <begin position="43"/>
        <end position="66"/>
    </location>
</feature>
<accession>A0ABW6CPK3</accession>
<feature type="transmembrane region" description="Helical" evidence="1">
    <location>
        <begin position="12"/>
        <end position="31"/>
    </location>
</feature>
<keyword evidence="1" id="KW-0472">Membrane</keyword>
<evidence type="ECO:0000313" key="2">
    <source>
        <dbReference type="EMBL" id="MFD3265007.1"/>
    </source>
</evidence>
<proteinExistence type="predicted"/>
<dbReference type="InterPro" id="IPR021836">
    <property type="entry name" value="DUF3429"/>
</dbReference>
<reference evidence="2 3" key="1">
    <citation type="submission" date="2022-09" db="EMBL/GenBank/DDBJ databases">
        <title>New species of Phenylobacterium.</title>
        <authorList>
            <person name="Mieszkin S."/>
        </authorList>
    </citation>
    <scope>NUCLEOTIDE SEQUENCE [LARGE SCALE GENOMIC DNA]</scope>
    <source>
        <strain evidence="2 3">HK31-G</strain>
    </source>
</reference>